<dbReference type="InterPro" id="IPR045336">
    <property type="entry name" value="MmgE_PrpD_N"/>
</dbReference>
<comment type="similarity">
    <text evidence="1">Belongs to the PrpD family.</text>
</comment>
<dbReference type="PANTHER" id="PTHR16943">
    <property type="entry name" value="2-METHYLCITRATE DEHYDRATASE-RELATED"/>
    <property type="match status" value="1"/>
</dbReference>
<name>A0A653EY78_9MYCO</name>
<sequence>MSAPSEDDAPSLLWRHAKAVADVADCTTLTRSAGCLAIGLADILSSAHVARHRAAARALISGLGACSVPGSGVAASPSGAATANAYLMHAQLTDDSYRVAAHPGLAVIPVAVAITEDTWNDSRPSEDRFLRAVVAGYECAGILADQLLPNVSNRGWRVTSVIAPLAAAVTIAYMLSFDDETATSAIGLAATTAGGPLSVVSTDGDGWRLQPALAVQSGVSATLAAAAGLRAGVGGMSVEHGYLSQFGAQNTRPCTNRPPAVHDVTFKQYPVAMYGQSIFDAISALGGITGEICRLRLHLHPFAVQYGNQSQNSAGSISDVRSIAVAAFRCFHPGVSLPRSADLHWIEINADPAMQPLTATLVLTLADGNHFAATGHGDTSHWDATDFTHRCAASLGRRGRDIAALALTLPGGAGLADLLLWWQKEAVVNG</sequence>
<dbReference type="InterPro" id="IPR042183">
    <property type="entry name" value="MmgE/PrpD_sf_1"/>
</dbReference>
<organism evidence="3">
    <name type="scientific">Mycobacterium riyadhense</name>
    <dbReference type="NCBI Taxonomy" id="486698"/>
    <lineage>
        <taxon>Bacteria</taxon>
        <taxon>Bacillati</taxon>
        <taxon>Actinomycetota</taxon>
        <taxon>Actinomycetes</taxon>
        <taxon>Mycobacteriales</taxon>
        <taxon>Mycobacteriaceae</taxon>
        <taxon>Mycobacterium</taxon>
    </lineage>
</organism>
<protein>
    <submittedName>
        <fullName evidence="3">MmgE/PrpD family protein</fullName>
    </submittedName>
</protein>
<dbReference type="Pfam" id="PF03972">
    <property type="entry name" value="MmgE_PrpD_N"/>
    <property type="match status" value="1"/>
</dbReference>
<proteinExistence type="inferred from homology"/>
<evidence type="ECO:0000256" key="1">
    <source>
        <dbReference type="ARBA" id="ARBA00006174"/>
    </source>
</evidence>
<dbReference type="SUPFAM" id="SSF103378">
    <property type="entry name" value="2-methylcitrate dehydratase PrpD"/>
    <property type="match status" value="1"/>
</dbReference>
<reference evidence="3" key="1">
    <citation type="submission" date="2019-05" db="EMBL/GenBank/DDBJ databases">
        <authorList>
            <person name="Naeem R."/>
            <person name="Antony C."/>
            <person name="Guan Q."/>
        </authorList>
    </citation>
    <scope>NUCLEOTIDE SEQUENCE</scope>
    <source>
        <strain evidence="3">2</strain>
    </source>
</reference>
<accession>A0A653EY78</accession>
<dbReference type="InterPro" id="IPR005656">
    <property type="entry name" value="MmgE_PrpD"/>
</dbReference>
<feature type="domain" description="MmgE/PrpD N-terminal" evidence="2">
    <location>
        <begin position="32"/>
        <end position="241"/>
    </location>
</feature>
<dbReference type="EMBL" id="LR589135">
    <property type="protein sequence ID" value="VTP02484.1"/>
    <property type="molecule type" value="Genomic_DNA"/>
</dbReference>
<dbReference type="AlphaFoldDB" id="A0A653EY78"/>
<evidence type="ECO:0000313" key="3">
    <source>
        <dbReference type="EMBL" id="VTP02484.1"/>
    </source>
</evidence>
<gene>
    <name evidence="3" type="ORF">BIN_B_04543</name>
</gene>
<dbReference type="Gene3D" id="1.10.4100.10">
    <property type="entry name" value="2-methylcitrate dehydratase PrpD"/>
    <property type="match status" value="1"/>
</dbReference>
<evidence type="ECO:0000259" key="2">
    <source>
        <dbReference type="Pfam" id="PF03972"/>
    </source>
</evidence>
<dbReference type="InterPro" id="IPR036148">
    <property type="entry name" value="MmgE/PrpD_sf"/>
</dbReference>
<dbReference type="GO" id="GO:0016829">
    <property type="term" value="F:lyase activity"/>
    <property type="evidence" value="ECO:0007669"/>
    <property type="project" value="InterPro"/>
</dbReference>
<dbReference type="PANTHER" id="PTHR16943:SF8">
    <property type="entry name" value="2-METHYLCITRATE DEHYDRATASE"/>
    <property type="match status" value="1"/>
</dbReference>